<dbReference type="SUPFAM" id="SSF52317">
    <property type="entry name" value="Class I glutamine amidotransferase-like"/>
    <property type="match status" value="1"/>
</dbReference>
<dbReference type="GO" id="GO:0005524">
    <property type="term" value="F:ATP binding"/>
    <property type="evidence" value="ECO:0007669"/>
    <property type="project" value="UniProtKB-KW"/>
</dbReference>
<dbReference type="PANTHER" id="PTHR47552">
    <property type="entry name" value="PHOSPHORIBOSYLFORMYLGLYCINAMIDINE SYNTHASE SUBUNIT PURQ"/>
    <property type="match status" value="1"/>
</dbReference>
<evidence type="ECO:0000313" key="10">
    <source>
        <dbReference type="Proteomes" id="UP000070491"/>
    </source>
</evidence>
<comment type="caution">
    <text evidence="9">The sequence shown here is derived from an EMBL/GenBank/DDBJ whole genome shotgun (WGS) entry which is preliminary data.</text>
</comment>
<dbReference type="Proteomes" id="UP000070491">
    <property type="component" value="Unassembled WGS sequence"/>
</dbReference>
<dbReference type="GO" id="GO:0006189">
    <property type="term" value="P:'de novo' IMP biosynthetic process"/>
    <property type="evidence" value="ECO:0007669"/>
    <property type="project" value="UniProtKB-UniRule"/>
</dbReference>
<comment type="function">
    <text evidence="8">Part of the phosphoribosylformylglycinamidine synthase complex involved in the purines biosynthetic pathway. Catalyzes the ATP-dependent conversion of formylglycinamide ribonucleotide (FGAR) and glutamine to yield formylglycinamidine ribonucleotide (FGAM) and glutamate. The FGAM synthase complex is composed of three subunits. PurQ produces an ammonia molecule by converting glutamine to glutamate. PurL transfers the ammonia molecule to FGAR to form FGAM in an ATP-dependent manner. PurS interacts with PurQ and PurL and is thought to assist in the transfer of the ammonia molecule from PurQ to PurL.</text>
</comment>
<reference evidence="9 10" key="1">
    <citation type="journal article" date="2016" name="Sci. Rep.">
        <title>Metabolic traits of an uncultured archaeal lineage -MSBL1- from brine pools of the Red Sea.</title>
        <authorList>
            <person name="Mwirichia R."/>
            <person name="Alam I."/>
            <person name="Rashid M."/>
            <person name="Vinu M."/>
            <person name="Ba-Alawi W."/>
            <person name="Anthony Kamau A."/>
            <person name="Kamanda Ngugi D."/>
            <person name="Goker M."/>
            <person name="Klenk H.P."/>
            <person name="Bajic V."/>
            <person name="Stingl U."/>
        </authorList>
    </citation>
    <scope>NUCLEOTIDE SEQUENCE [LARGE SCALE GENOMIC DNA]</scope>
    <source>
        <strain evidence="9">SCGC-AAA382F02</strain>
    </source>
</reference>
<keyword evidence="4 8" id="KW-0658">Purine biosynthesis</keyword>
<gene>
    <name evidence="8" type="primary">purQ</name>
    <name evidence="9" type="ORF">AKJ53_00275</name>
</gene>
<keyword evidence="10" id="KW-1185">Reference proteome</keyword>
<evidence type="ECO:0000256" key="1">
    <source>
        <dbReference type="ARBA" id="ARBA00022490"/>
    </source>
</evidence>
<feature type="active site" evidence="8">
    <location>
        <position position="233"/>
    </location>
</feature>
<dbReference type="EMBL" id="LHYG01000002">
    <property type="protein sequence ID" value="KXB06471.1"/>
    <property type="molecule type" value="Genomic_DNA"/>
</dbReference>
<keyword evidence="2 8" id="KW-0436">Ligase</keyword>
<dbReference type="NCBIfam" id="NF002252">
    <property type="entry name" value="PRK01175.1"/>
    <property type="match status" value="1"/>
</dbReference>
<dbReference type="EC" id="6.3.5.3" evidence="8"/>
<organism evidence="9 10">
    <name type="scientific">candidate division MSBL1 archaeon SCGC-AAA382F02</name>
    <dbReference type="NCBI Taxonomy" id="1698282"/>
    <lineage>
        <taxon>Archaea</taxon>
        <taxon>Methanobacteriati</taxon>
        <taxon>Methanobacteriota</taxon>
        <taxon>candidate division MSBL1</taxon>
    </lineage>
</organism>
<keyword evidence="3 8" id="KW-0547">Nucleotide-binding</keyword>
<dbReference type="UniPathway" id="UPA00074">
    <property type="reaction ID" value="UER00128"/>
</dbReference>
<name>A0A133VJ43_9EURY</name>
<evidence type="ECO:0000256" key="2">
    <source>
        <dbReference type="ARBA" id="ARBA00022598"/>
    </source>
</evidence>
<keyword evidence="6 8" id="KW-0067">ATP-binding</keyword>
<dbReference type="NCBIfam" id="TIGR01737">
    <property type="entry name" value="FGAM_synth_I"/>
    <property type="match status" value="1"/>
</dbReference>
<dbReference type="AlphaFoldDB" id="A0A133VJ43"/>
<dbReference type="Gene3D" id="3.40.50.880">
    <property type="match status" value="1"/>
</dbReference>
<evidence type="ECO:0000256" key="6">
    <source>
        <dbReference type="ARBA" id="ARBA00022840"/>
    </source>
</evidence>
<dbReference type="PATRIC" id="fig|1698282.3.peg.186"/>
<dbReference type="InterPro" id="IPR029062">
    <property type="entry name" value="Class_I_gatase-like"/>
</dbReference>
<dbReference type="GO" id="GO:0004359">
    <property type="term" value="F:glutaminase activity"/>
    <property type="evidence" value="ECO:0007669"/>
    <property type="project" value="UniProtKB-EC"/>
</dbReference>
<comment type="subcellular location">
    <subcellularLocation>
        <location evidence="8">Cytoplasm</location>
    </subcellularLocation>
</comment>
<comment type="pathway">
    <text evidence="8">Purine metabolism; IMP biosynthesis via de novo pathway; 5-amino-1-(5-phospho-D-ribosyl)imidazole from N(2)-formyl-N(1)-(5-phospho-D-ribosyl)glycinamide: step 1/2.</text>
</comment>
<evidence type="ECO:0000256" key="4">
    <source>
        <dbReference type="ARBA" id="ARBA00022755"/>
    </source>
</evidence>
<comment type="catalytic activity">
    <reaction evidence="8">
        <text>L-glutamine + H2O = L-glutamate + NH4(+)</text>
        <dbReference type="Rhea" id="RHEA:15889"/>
        <dbReference type="ChEBI" id="CHEBI:15377"/>
        <dbReference type="ChEBI" id="CHEBI:28938"/>
        <dbReference type="ChEBI" id="CHEBI:29985"/>
        <dbReference type="ChEBI" id="CHEBI:58359"/>
        <dbReference type="EC" id="3.5.1.2"/>
    </reaction>
</comment>
<accession>A0A133VJ43</accession>
<dbReference type="PROSITE" id="PS51273">
    <property type="entry name" value="GATASE_TYPE_1"/>
    <property type="match status" value="1"/>
</dbReference>
<proteinExistence type="inferred from homology"/>
<keyword evidence="7 8" id="KW-0315">Glutamine amidotransferase</keyword>
<keyword evidence="1 8" id="KW-0963">Cytoplasm</keyword>
<evidence type="ECO:0000256" key="7">
    <source>
        <dbReference type="ARBA" id="ARBA00022962"/>
    </source>
</evidence>
<dbReference type="GO" id="GO:0004642">
    <property type="term" value="F:phosphoribosylformylglycinamidine synthase activity"/>
    <property type="evidence" value="ECO:0007669"/>
    <property type="project" value="UniProtKB-UniRule"/>
</dbReference>
<evidence type="ECO:0000256" key="8">
    <source>
        <dbReference type="HAMAP-Rule" id="MF_00421"/>
    </source>
</evidence>
<keyword evidence="5 8" id="KW-0378">Hydrolase</keyword>
<dbReference type="PANTHER" id="PTHR47552:SF1">
    <property type="entry name" value="PHOSPHORIBOSYLFORMYLGLYCINAMIDINE SYNTHASE SUBUNIT PURQ"/>
    <property type="match status" value="1"/>
</dbReference>
<feature type="active site" evidence="8">
    <location>
        <position position="231"/>
    </location>
</feature>
<dbReference type="InterPro" id="IPR010075">
    <property type="entry name" value="PRibForGlyAmidine_synth_PurQ"/>
</dbReference>
<dbReference type="GO" id="GO:0005737">
    <property type="term" value="C:cytoplasm"/>
    <property type="evidence" value="ECO:0007669"/>
    <property type="project" value="UniProtKB-SubCell"/>
</dbReference>
<sequence>MSETKACVLRVGGTNCDAETKRALDEFEGVESEIIHINQLEKEKNLLDYDCLVFPGGFSYGDHIRAGAVFANKITTSLRTELENFVESGGLIMGICNGFQVLIETGLLPGFEGISKLPTASLAINESAKYECRWIRLKNENNGNCVFTQEINKGKKLFIPIGHKEGRFILKKENEKELLEKLYENDQIVFRYCDKEGSYANGKYPENPNGAFHDIAGICDPSGRIFGLMPHPERAYYGEQLPNWTQKKEVPEYADGRLIFESMMKHLL</sequence>
<dbReference type="EC" id="3.5.1.2" evidence="8"/>
<dbReference type="PIRSF" id="PIRSF001586">
    <property type="entry name" value="FGAM_synth_I"/>
    <property type="match status" value="1"/>
</dbReference>
<dbReference type="CDD" id="cd01740">
    <property type="entry name" value="GATase1_FGAR_AT"/>
    <property type="match status" value="1"/>
</dbReference>
<comment type="catalytic activity">
    <reaction evidence="8">
        <text>N(2)-formyl-N(1)-(5-phospho-beta-D-ribosyl)glycinamide + L-glutamine + ATP + H2O = 2-formamido-N(1)-(5-O-phospho-beta-D-ribosyl)acetamidine + L-glutamate + ADP + phosphate + H(+)</text>
        <dbReference type="Rhea" id="RHEA:17129"/>
        <dbReference type="ChEBI" id="CHEBI:15377"/>
        <dbReference type="ChEBI" id="CHEBI:15378"/>
        <dbReference type="ChEBI" id="CHEBI:29985"/>
        <dbReference type="ChEBI" id="CHEBI:30616"/>
        <dbReference type="ChEBI" id="CHEBI:43474"/>
        <dbReference type="ChEBI" id="CHEBI:58359"/>
        <dbReference type="ChEBI" id="CHEBI:147286"/>
        <dbReference type="ChEBI" id="CHEBI:147287"/>
        <dbReference type="ChEBI" id="CHEBI:456216"/>
        <dbReference type="EC" id="6.3.5.3"/>
    </reaction>
</comment>
<evidence type="ECO:0000313" key="9">
    <source>
        <dbReference type="EMBL" id="KXB06471.1"/>
    </source>
</evidence>
<protein>
    <recommendedName>
        <fullName evidence="8">Phosphoribosylformylglycinamidine synthase subunit PurQ</fullName>
        <shortName evidence="8">FGAM synthase</shortName>
        <ecNumber evidence="8">6.3.5.3</ecNumber>
    </recommendedName>
    <alternativeName>
        <fullName evidence="8">Formylglycinamide ribonucleotide amidotransferase subunit I</fullName>
        <shortName evidence="8">FGAR amidotransferase I</shortName>
        <shortName evidence="8">FGAR-AT I</shortName>
    </alternativeName>
    <alternativeName>
        <fullName evidence="8">Glutaminase PurQ</fullName>
        <ecNumber evidence="8">3.5.1.2</ecNumber>
    </alternativeName>
    <alternativeName>
        <fullName evidence="8">Phosphoribosylformylglycinamidine synthase subunit I</fullName>
    </alternativeName>
</protein>
<dbReference type="SMART" id="SM01211">
    <property type="entry name" value="GATase_5"/>
    <property type="match status" value="1"/>
</dbReference>
<evidence type="ECO:0000256" key="5">
    <source>
        <dbReference type="ARBA" id="ARBA00022801"/>
    </source>
</evidence>
<comment type="subunit">
    <text evidence="8">Part of the FGAM synthase complex composed of 1 PurL, 1 PurQ and 2 PurS subunits.</text>
</comment>
<evidence type="ECO:0000256" key="3">
    <source>
        <dbReference type="ARBA" id="ARBA00022741"/>
    </source>
</evidence>
<dbReference type="HAMAP" id="MF_00421">
    <property type="entry name" value="PurQ"/>
    <property type="match status" value="1"/>
</dbReference>
<dbReference type="Pfam" id="PF13507">
    <property type="entry name" value="GATase_5"/>
    <property type="match status" value="1"/>
</dbReference>
<feature type="active site" description="Nucleophile" evidence="8">
    <location>
        <position position="96"/>
    </location>
</feature>